<dbReference type="SMART" id="SM01086">
    <property type="entry name" value="ClpB_D2-small"/>
    <property type="match status" value="1"/>
</dbReference>
<dbReference type="Gene3D" id="3.40.50.300">
    <property type="entry name" value="P-loop containing nucleotide triphosphate hydrolases"/>
    <property type="match status" value="1"/>
</dbReference>
<feature type="domain" description="AAA+ ATPase" evidence="3">
    <location>
        <begin position="121"/>
        <end position="279"/>
    </location>
</feature>
<dbReference type="GO" id="GO:0005759">
    <property type="term" value="C:mitochondrial matrix"/>
    <property type="evidence" value="ECO:0007669"/>
    <property type="project" value="TreeGrafter"/>
</dbReference>
<evidence type="ECO:0000256" key="1">
    <source>
        <dbReference type="ARBA" id="ARBA00022741"/>
    </source>
</evidence>
<evidence type="ECO:0000259" key="4">
    <source>
        <dbReference type="SMART" id="SM01086"/>
    </source>
</evidence>
<dbReference type="FunFam" id="1.10.8.60:FF:000002">
    <property type="entry name" value="ATP-dependent Clp protease ATP-binding subunit ClpX"/>
    <property type="match status" value="1"/>
</dbReference>
<dbReference type="SMART" id="SM00382">
    <property type="entry name" value="AAA"/>
    <property type="match status" value="1"/>
</dbReference>
<dbReference type="InterPro" id="IPR003593">
    <property type="entry name" value="AAA+_ATPase"/>
</dbReference>
<dbReference type="SUPFAM" id="SSF52540">
    <property type="entry name" value="P-loop containing nucleoside triphosphate hydrolases"/>
    <property type="match status" value="1"/>
</dbReference>
<dbReference type="GO" id="GO:0051603">
    <property type="term" value="P:proteolysis involved in protein catabolic process"/>
    <property type="evidence" value="ECO:0007669"/>
    <property type="project" value="TreeGrafter"/>
</dbReference>
<keyword evidence="2 5" id="KW-0067">ATP-binding</keyword>
<dbReference type="InterPro" id="IPR050052">
    <property type="entry name" value="ATP-dep_Clp_protease_ClpX"/>
</dbReference>
<gene>
    <name evidence="5" type="ORF">ALC57_08684</name>
</gene>
<dbReference type="Gene3D" id="1.10.8.60">
    <property type="match status" value="1"/>
</dbReference>
<organism evidence="5 6">
    <name type="scientific">Trachymyrmex cornetzi</name>
    <dbReference type="NCBI Taxonomy" id="471704"/>
    <lineage>
        <taxon>Eukaryota</taxon>
        <taxon>Metazoa</taxon>
        <taxon>Ecdysozoa</taxon>
        <taxon>Arthropoda</taxon>
        <taxon>Hexapoda</taxon>
        <taxon>Insecta</taxon>
        <taxon>Pterygota</taxon>
        <taxon>Neoptera</taxon>
        <taxon>Endopterygota</taxon>
        <taxon>Hymenoptera</taxon>
        <taxon>Apocrita</taxon>
        <taxon>Aculeata</taxon>
        <taxon>Formicoidea</taxon>
        <taxon>Formicidae</taxon>
        <taxon>Myrmicinae</taxon>
        <taxon>Trachymyrmex</taxon>
    </lineage>
</organism>
<dbReference type="GO" id="GO:0005524">
    <property type="term" value="F:ATP binding"/>
    <property type="evidence" value="ECO:0007669"/>
    <property type="project" value="UniProtKB-KW"/>
</dbReference>
<keyword evidence="6" id="KW-1185">Reference proteome</keyword>
<dbReference type="NCBIfam" id="NF003745">
    <property type="entry name" value="PRK05342.1"/>
    <property type="match status" value="1"/>
</dbReference>
<dbReference type="STRING" id="471704.A0A195E1N9"/>
<dbReference type="GO" id="GO:0016887">
    <property type="term" value="F:ATP hydrolysis activity"/>
    <property type="evidence" value="ECO:0007669"/>
    <property type="project" value="InterPro"/>
</dbReference>
<dbReference type="InterPro" id="IPR019489">
    <property type="entry name" value="Clp_ATPase_C"/>
</dbReference>
<evidence type="ECO:0000313" key="6">
    <source>
        <dbReference type="Proteomes" id="UP000078492"/>
    </source>
</evidence>
<feature type="domain" description="Clp ATPase C-terminal" evidence="4">
    <location>
        <begin position="342"/>
        <end position="435"/>
    </location>
</feature>
<dbReference type="Pfam" id="PF07724">
    <property type="entry name" value="AAA_2"/>
    <property type="match status" value="1"/>
</dbReference>
<evidence type="ECO:0000313" key="5">
    <source>
        <dbReference type="EMBL" id="KYN19011.1"/>
    </source>
</evidence>
<dbReference type="Pfam" id="PF10431">
    <property type="entry name" value="ClpB_D2-small"/>
    <property type="match status" value="1"/>
</dbReference>
<dbReference type="InterPro" id="IPR027417">
    <property type="entry name" value="P-loop_NTPase"/>
</dbReference>
<name>A0A195E1N9_9HYME</name>
<dbReference type="GO" id="GO:0008233">
    <property type="term" value="F:peptidase activity"/>
    <property type="evidence" value="ECO:0007669"/>
    <property type="project" value="UniProtKB-KW"/>
</dbReference>
<dbReference type="PANTHER" id="PTHR48102:SF7">
    <property type="entry name" value="ATP-DEPENDENT CLP PROTEASE ATP-BINDING SUBUNIT CLPX-LIKE, MITOCHONDRIAL"/>
    <property type="match status" value="1"/>
</dbReference>
<keyword evidence="1" id="KW-0547">Nucleotide-binding</keyword>
<accession>A0A195E1N9</accession>
<reference evidence="5 6" key="1">
    <citation type="submission" date="2015-09" db="EMBL/GenBank/DDBJ databases">
        <title>Trachymyrmex cornetzi WGS genome.</title>
        <authorList>
            <person name="Nygaard S."/>
            <person name="Hu H."/>
            <person name="Boomsma J."/>
            <person name="Zhang G."/>
        </authorList>
    </citation>
    <scope>NUCLEOTIDE SEQUENCE [LARGE SCALE GENOMIC DNA]</scope>
    <source>
        <strain evidence="5">Tcor2-1</strain>
        <tissue evidence="5">Whole body</tissue>
    </source>
</reference>
<dbReference type="InterPro" id="IPR003959">
    <property type="entry name" value="ATPase_AAA_core"/>
</dbReference>
<proteinExistence type="predicted"/>
<dbReference type="Proteomes" id="UP000078492">
    <property type="component" value="Unassembled WGS sequence"/>
</dbReference>
<dbReference type="PANTHER" id="PTHR48102">
    <property type="entry name" value="ATP-DEPENDENT CLP PROTEASE ATP-BINDING SUBUNIT CLPX-LIKE, MITOCHONDRIAL-RELATED"/>
    <property type="match status" value="1"/>
</dbReference>
<protein>
    <submittedName>
        <fullName evidence="5">ATP-dependent Clp protease ATP-binding subunit clpX-like, mitochondrial</fullName>
    </submittedName>
</protein>
<evidence type="ECO:0000256" key="2">
    <source>
        <dbReference type="ARBA" id="ARBA00022840"/>
    </source>
</evidence>
<dbReference type="EMBL" id="KQ979814">
    <property type="protein sequence ID" value="KYN19011.1"/>
    <property type="molecule type" value="Genomic_DNA"/>
</dbReference>
<sequence>MQSFQIYEYLDSHVVGQEHAKKVLSVAVYNHYKRIYNNLSVKNNSQTQINGNYNISINLFPHKKNILYRYHKNVFAMNLLLHISDIKNLFLEANVKNERKENDQSGSELATLNKKHQLALTKSNIMLLGPTGSGKTLLAQTIAQFLDIPFAICDCTTLTQSGYYGDDIDSIIIKLLRNADYVVDRAQVGIVFLDEVDKICAIRGYSRDVAGEGVQQELLKMVEGKIMSVPQKNFSRRDEIMLQVDTKNILFVASGAYVGLDKLIARRKSEKDTEFAATTAIESSDKKATTLPNITNMSLSTERNIKEKDMLLQQVEFGDLINFGMLPEFIGRFSVLVPLHNLDKNMLVRILTEPKNAIVSQYQTMFMMDKVELTFDPHALSAIASSAMKRKTGARGLQAIIESLLLEPMYEIPGSNILSVHITEECVNGVEKPQYTV</sequence>
<dbReference type="AlphaFoldDB" id="A0A195E1N9"/>
<keyword evidence="5" id="KW-0645">Protease</keyword>
<evidence type="ECO:0000259" key="3">
    <source>
        <dbReference type="SMART" id="SM00382"/>
    </source>
</evidence>
<keyword evidence="5" id="KW-0378">Hydrolase</keyword>